<dbReference type="OrthoDB" id="2688407at2759"/>
<evidence type="ECO:0000313" key="1">
    <source>
        <dbReference type="EMBL" id="OJA20750.1"/>
    </source>
</evidence>
<dbReference type="AlphaFoldDB" id="A0A1J8QGC3"/>
<keyword evidence="2" id="KW-1185">Reference proteome</keyword>
<gene>
    <name evidence="1" type="ORF">AZE42_11830</name>
</gene>
<sequence>MLRRKQTRTIVLSRIHDLVTSYDFIPSSVALIINSCTAILPPAEFPDLLQSRNLDGHAAMYWAMIHNRREALSVLCGFISQFSSVYSPDLRSACEVTNDHALFNGRPIHEVSVALSSV</sequence>
<protein>
    <submittedName>
        <fullName evidence="1">Uncharacterized protein</fullName>
    </submittedName>
</protein>
<dbReference type="EMBL" id="LVVM01000402">
    <property type="protein sequence ID" value="OJA20750.1"/>
    <property type="molecule type" value="Genomic_DNA"/>
</dbReference>
<reference evidence="1 2" key="1">
    <citation type="submission" date="2016-03" db="EMBL/GenBank/DDBJ databases">
        <title>Comparative genomics of the ectomycorrhizal sister species Rhizopogon vinicolor and Rhizopogon vesiculosus (Basidiomycota: Boletales) reveals a divergence of the mating type B locus.</title>
        <authorList>
            <person name="Mujic A.B."/>
            <person name="Kuo A."/>
            <person name="Tritt A."/>
            <person name="Lipzen A."/>
            <person name="Chen C."/>
            <person name="Johnson J."/>
            <person name="Sharma A."/>
            <person name="Barry K."/>
            <person name="Grigoriev I.V."/>
            <person name="Spatafora J.W."/>
        </authorList>
    </citation>
    <scope>NUCLEOTIDE SEQUENCE [LARGE SCALE GENOMIC DNA]</scope>
    <source>
        <strain evidence="1 2">AM-OR11-056</strain>
    </source>
</reference>
<proteinExistence type="predicted"/>
<evidence type="ECO:0000313" key="2">
    <source>
        <dbReference type="Proteomes" id="UP000183567"/>
    </source>
</evidence>
<name>A0A1J8QGC3_9AGAM</name>
<dbReference type="Proteomes" id="UP000183567">
    <property type="component" value="Unassembled WGS sequence"/>
</dbReference>
<accession>A0A1J8QGC3</accession>
<comment type="caution">
    <text evidence="1">The sequence shown here is derived from an EMBL/GenBank/DDBJ whole genome shotgun (WGS) entry which is preliminary data.</text>
</comment>
<organism evidence="1 2">
    <name type="scientific">Rhizopogon vesiculosus</name>
    <dbReference type="NCBI Taxonomy" id="180088"/>
    <lineage>
        <taxon>Eukaryota</taxon>
        <taxon>Fungi</taxon>
        <taxon>Dikarya</taxon>
        <taxon>Basidiomycota</taxon>
        <taxon>Agaricomycotina</taxon>
        <taxon>Agaricomycetes</taxon>
        <taxon>Agaricomycetidae</taxon>
        <taxon>Boletales</taxon>
        <taxon>Suillineae</taxon>
        <taxon>Rhizopogonaceae</taxon>
        <taxon>Rhizopogon</taxon>
    </lineage>
</organism>